<gene>
    <name evidence="1" type="ORF">AF72_12955</name>
</gene>
<dbReference type="AlphaFoldDB" id="Z9JGX0"/>
<evidence type="ECO:0000313" key="1">
    <source>
        <dbReference type="EMBL" id="EWS77031.1"/>
    </source>
</evidence>
<sequence length="113" mass="12601">MHCCISNELNRTPLLAFHYCSNRMLGLSNVLFSWFFASNGALQAFRWLIIQPSAALRICNTPNRGVIASTTSPVMCLRWRTSVALDGYRCDAASHFSTQLFHLLTYIGTVAAV</sequence>
<dbReference type="EMBL" id="JDSQ01000037">
    <property type="protein sequence ID" value="EWS77031.1"/>
    <property type="molecule type" value="Genomic_DNA"/>
</dbReference>
<protein>
    <submittedName>
        <fullName evidence="1">Uncharacterized protein</fullName>
    </submittedName>
</protein>
<reference evidence="1 2" key="1">
    <citation type="journal article" date="2014" name="Genome Announc.">
        <title>Draft Genome Sequence of Xylella fastidiosa Pear Leaf Scorch Strain in Taiwan.</title>
        <authorList>
            <person name="Su C.C."/>
            <person name="Deng W.L."/>
            <person name="Jan F.J."/>
            <person name="Chang C.J."/>
            <person name="Huang H."/>
            <person name="Chen J."/>
        </authorList>
    </citation>
    <scope>NUCLEOTIDE SEQUENCE [LARGE SCALE GENOMIC DNA]</scope>
    <source>
        <strain evidence="1 2">PLS229</strain>
    </source>
</reference>
<name>Z9JGX0_9GAMM</name>
<dbReference type="PATRIC" id="fig|1444770.3.peg.3068"/>
<accession>Z9JGX0</accession>
<proteinExistence type="predicted"/>
<dbReference type="STRING" id="1444770.AF72_12955"/>
<dbReference type="Proteomes" id="UP000020406">
    <property type="component" value="Unassembled WGS sequence"/>
</dbReference>
<comment type="caution">
    <text evidence="1">The sequence shown here is derived from an EMBL/GenBank/DDBJ whole genome shotgun (WGS) entry which is preliminary data.</text>
</comment>
<organism evidence="1 2">
    <name type="scientific">Xylella taiwanensis</name>
    <dbReference type="NCBI Taxonomy" id="1444770"/>
    <lineage>
        <taxon>Bacteria</taxon>
        <taxon>Pseudomonadati</taxon>
        <taxon>Pseudomonadota</taxon>
        <taxon>Gammaproteobacteria</taxon>
        <taxon>Lysobacterales</taxon>
        <taxon>Lysobacteraceae</taxon>
        <taxon>Xylella</taxon>
    </lineage>
</organism>
<evidence type="ECO:0000313" key="2">
    <source>
        <dbReference type="Proteomes" id="UP000020406"/>
    </source>
</evidence>